<keyword evidence="2" id="KW-1185">Reference proteome</keyword>
<evidence type="ECO:0000313" key="1">
    <source>
        <dbReference type="EMBL" id="XFD39196.1"/>
    </source>
</evidence>
<evidence type="ECO:0000313" key="2">
    <source>
        <dbReference type="Proteomes" id="UP001149860"/>
    </source>
</evidence>
<organism evidence="1 2">
    <name type="scientific">Lentilactobacillus terminaliae</name>
    <dbReference type="NCBI Taxonomy" id="3003483"/>
    <lineage>
        <taxon>Bacteria</taxon>
        <taxon>Bacillati</taxon>
        <taxon>Bacillota</taxon>
        <taxon>Bacilli</taxon>
        <taxon>Lactobacillales</taxon>
        <taxon>Lactobacillaceae</taxon>
        <taxon>Lentilactobacillus</taxon>
    </lineage>
</organism>
<dbReference type="EMBL" id="CP168151">
    <property type="protein sequence ID" value="XFD39196.1"/>
    <property type="molecule type" value="Genomic_DNA"/>
</dbReference>
<name>A0ACD5DD96_9LACO</name>
<sequence length="278" mass="30560">MRIKQILVSAGVIVGTLMAGSTFASAASNSVSASKSSTVDTTPAATVTNPYAYFKAQKTVKVPLSGTDQTVKIKKNTIVPGYVFQDAFRTQLSIRLNLSSLSYQTRKSWGKISNNTNWQQSGATEQASSFVAVAAPQQMLFTKVNDLPLTGMFYVGTKANANGTTKLKSRLVITTDGYIERYYDAYPRMSFKPMATAKINKVVSKGSVEYLYYAKHIKGVKDKHVAKSGKTQYQLTIKNLNKSTSTKVTIDNDTFNQTYSVFTFGTQKYFTLANQVIL</sequence>
<protein>
    <submittedName>
        <fullName evidence="1">Uncharacterized protein</fullName>
    </submittedName>
</protein>
<accession>A0ACD5DD96</accession>
<dbReference type="Proteomes" id="UP001149860">
    <property type="component" value="Chromosome"/>
</dbReference>
<reference evidence="1" key="1">
    <citation type="submission" date="2024-08" db="EMBL/GenBank/DDBJ databases">
        <title>Lentilactobacillus sp. nov., isolated from tree bark.</title>
        <authorList>
            <person name="Phuengjayaem S."/>
            <person name="Tanasupawat S."/>
        </authorList>
    </citation>
    <scope>NUCLEOTIDE SEQUENCE</scope>
    <source>
        <strain evidence="1">SPB1-3</strain>
    </source>
</reference>
<proteinExistence type="predicted"/>
<gene>
    <name evidence="1" type="ORF">O0236_007100</name>
</gene>